<dbReference type="AlphaFoldDB" id="A0A1I0RVF5"/>
<keyword evidence="2" id="KW-1185">Reference proteome</keyword>
<organism evidence="1 2">
    <name type="scientific">Chitinophaga arvensicola</name>
    <dbReference type="NCBI Taxonomy" id="29529"/>
    <lineage>
        <taxon>Bacteria</taxon>
        <taxon>Pseudomonadati</taxon>
        <taxon>Bacteroidota</taxon>
        <taxon>Chitinophagia</taxon>
        <taxon>Chitinophagales</taxon>
        <taxon>Chitinophagaceae</taxon>
        <taxon>Chitinophaga</taxon>
    </lineage>
</organism>
<dbReference type="EMBL" id="FOJG01000001">
    <property type="protein sequence ID" value="SEW45505.1"/>
    <property type="molecule type" value="Genomic_DNA"/>
</dbReference>
<sequence length="115" mass="12952">MGLFNVLTAKISCPDCEEKHDGRIQFKFGDTWQFEYVMGDTITWGGNDIGSAGLKHVKAYGIIESIICPFCNKENIAEEYDIFIKENVIVAAVRIESMKDYLDGNGEYVPFGEEI</sequence>
<protein>
    <submittedName>
        <fullName evidence="1">Uncharacterized protein</fullName>
    </submittedName>
</protein>
<dbReference type="Proteomes" id="UP000199310">
    <property type="component" value="Unassembled WGS sequence"/>
</dbReference>
<evidence type="ECO:0000313" key="1">
    <source>
        <dbReference type="EMBL" id="SEW45505.1"/>
    </source>
</evidence>
<accession>A0A1I0RVF5</accession>
<name>A0A1I0RVF5_9BACT</name>
<reference evidence="2" key="1">
    <citation type="submission" date="2016-10" db="EMBL/GenBank/DDBJ databases">
        <authorList>
            <person name="Varghese N."/>
            <person name="Submissions S."/>
        </authorList>
    </citation>
    <scope>NUCLEOTIDE SEQUENCE [LARGE SCALE GENOMIC DNA]</scope>
    <source>
        <strain evidence="2">DSM 3695</strain>
    </source>
</reference>
<evidence type="ECO:0000313" key="2">
    <source>
        <dbReference type="Proteomes" id="UP000199310"/>
    </source>
</evidence>
<dbReference type="RefSeq" id="WP_089896704.1">
    <property type="nucleotide sequence ID" value="NZ_FOJG01000001.1"/>
</dbReference>
<dbReference type="OrthoDB" id="674225at2"/>
<proteinExistence type="predicted"/>
<gene>
    <name evidence="1" type="ORF">SAMN04488122_3474</name>
</gene>
<dbReference type="STRING" id="29529.SAMN04488122_3474"/>